<feature type="region of interest" description="Disordered" evidence="7">
    <location>
        <begin position="1"/>
        <end position="94"/>
    </location>
</feature>
<sequence>MPNPFGMFGSDAGSAPASTSQSRSASPAQTSAALPPTSLRRPASHGRLAQLMVPGKGRARSSSSASQEATTTHITVHADDSPLAGRTTPEQRRRSARAAAASLLASDGRYKKYAQQVDKSLQSFENVNEWADFISFLSRLLKTLQGPSPPYSEVPRKVIVAKRLAQCLNPALPAGVHTRALDVYSHIFSMIGVEGLKRDLLIWSSGLFPFFQNASTSVRPALINIYETYYLPLGEDLRAATKALILALLPGVEEEIGDFFEQVMSLLNRLSDAVSQRFFLQNVFLVLISSPVSRLAAVNYLARTLTEPPVDLVSDSDVGLLIRGVAAVLGDDNMLVRRGGLDLLLRVLPIDGAILKDASKGDREHLTRAVSAVVLHRDVSLSRRVYTWFLSADEAPERQIEFFEAHGLDLLATTLEHDMQLLPSASDVSDAQAPFKMFLSLLDKWEIGELLSHRLAVPSLEAIRSTAAAGHQDEVRSTASAVYEAIEPSVLWKHLYRGVEEDMEKGVLDHLKLVLWLLNAIPQHDEETLTIHVPLMAGRILRGVNETKQEAVLEAALKTLEALLIATPAALFNNAPEKVETCEGSSRSAEELAYSQPLNAEEAAKVVRSRIVPRIVSDVFEISEKALRERWAPSLLLQFVQLTKALIDREVPPLNAVDSKSWSAAVLQCLERVHSFAVVDVLVDSLLQASRSRLFKPPIDLASDAVMSPILDALFRYLRPDAAAYHARAVELLWEFNQLAEVHTLESVIARRMSSPTRKAEAFEAFGVLWRQSDDSMLPGEIFHVPMFMILDGLRGDDPHVLRAAETWMRCNLRSYFRMLDPLLRRTLALLAQRSGKVASSDASLMYYFVTSLTSLFRFGGQGLGKACQSMEIRKSPNTLFVNRVEETFPEATTYLELLTGLLTRLLESAPNEQLTLRVQSGSLELLQLLVSRGDLPQKSQAQVKVALVEKLSEATQHKHLTLQNTMLHLLHAALSQGTERRRGHRVSSSTFSLPERPNSLDTAEHEFEDSMLRMVIAGVSAPGNRPILQHWVDFVLMTVPHLEHDARQLRALNDCFCEQLRMTMLKLRTTFAISTPGDVPATITEAEPIMLIGVIERLATVLGGRAGGRRSEDRDRREHDGGGGFLGYLPTVFSVEAPQDNASKYEAARYLDDIMDCLLVTWTVSNETDAQSALPVATAASRIQIMSRTRTRARKALEKLFKAQPSELVASSVQVWAAQSSDIEDSAIFDCLDTLAPSAQKVVDLICEHMNGKGRGAIESSNPALTAFLEAYISRLEGPIAVQVWNALYGCARDVLSQSNSPSARMLLFPMLRCLTMLGQIVSTTSALEDRRLRRDLQETYVRVLDAVLSNATRLGDSALWQRGHTLSEEKPPSSDGVQKIYSFIGDHVLRNLRTFLADQDKWSSACASVSSNIVTPAFKQQKVDHVILSLLHELTKIPGAAKTWRVPVGDAFNDNRFFRISPEEAAQWRPLVCALMDSDKERLSDLLGRIAAAPSANIFTNREAETISRSLNLRRLSFVLLAAERNHHLAQLPSIQEKLVEILRTNVVSPRVHSEVYLCLRVLMTRISPQHLANFWPVILAELLRVFEATMDEPPADGSEDLALVLAACKFLDLLLVIQSEDFQIHQWIFVTDTTDAAYPPEHYSPEALVDRLSEILVESASIAKSEDAITVELADDRPRRPHLAGVRALHSLHQLQPFFSRASIDTFEGVYNDAGVDWDAIEEGLNAEIFGQ</sequence>
<dbReference type="PANTHER" id="PTHR14042:SF24">
    <property type="entry name" value="PROTEIN DOPEY-1 HOMOLOG"/>
    <property type="match status" value="1"/>
</dbReference>
<dbReference type="GO" id="GO:0005829">
    <property type="term" value="C:cytosol"/>
    <property type="evidence" value="ECO:0007669"/>
    <property type="project" value="GOC"/>
</dbReference>
<dbReference type="InterPro" id="IPR007249">
    <property type="entry name" value="DOP1_N"/>
</dbReference>
<dbReference type="GeneID" id="28984369"/>
<dbReference type="Pfam" id="PF24597">
    <property type="entry name" value="TPR_DOP1_M"/>
    <property type="match status" value="1"/>
</dbReference>
<evidence type="ECO:0000256" key="1">
    <source>
        <dbReference type="ARBA" id="ARBA00004395"/>
    </source>
</evidence>
<feature type="domain" description="DOP1-like C-terminal" evidence="10">
    <location>
        <begin position="1269"/>
        <end position="1715"/>
    </location>
</feature>
<dbReference type="InterPro" id="IPR056458">
    <property type="entry name" value="TPR_DOP1_M"/>
</dbReference>
<dbReference type="GO" id="GO:0005802">
    <property type="term" value="C:trans-Golgi network"/>
    <property type="evidence" value="ECO:0007669"/>
    <property type="project" value="TreeGrafter"/>
</dbReference>
<evidence type="ECO:0000259" key="10">
    <source>
        <dbReference type="Pfam" id="PF24598"/>
    </source>
</evidence>
<proteinExistence type="inferred from homology"/>
<dbReference type="GO" id="GO:0015031">
    <property type="term" value="P:protein transport"/>
    <property type="evidence" value="ECO:0007669"/>
    <property type="project" value="UniProtKB-KW"/>
</dbReference>
<dbReference type="GO" id="GO:0006895">
    <property type="term" value="P:Golgi to endosome transport"/>
    <property type="evidence" value="ECO:0007669"/>
    <property type="project" value="InterPro"/>
</dbReference>
<keyword evidence="4" id="KW-0333">Golgi apparatus</keyword>
<comment type="subcellular location">
    <subcellularLocation>
        <location evidence="1">Golgi apparatus membrane</location>
        <topology evidence="1">Peripheral membrane protein</topology>
    </subcellularLocation>
</comment>
<feature type="domain" description="DOP1 N-terminal" evidence="8">
    <location>
        <begin position="109"/>
        <end position="393"/>
    </location>
</feature>
<dbReference type="SUPFAM" id="SSF48371">
    <property type="entry name" value="ARM repeat"/>
    <property type="match status" value="2"/>
</dbReference>
<dbReference type="InterPro" id="IPR040314">
    <property type="entry name" value="DOP1"/>
</dbReference>
<name>A0A0J0XI16_9TREE</name>
<dbReference type="OrthoDB" id="297643at2759"/>
<dbReference type="EMBL" id="KQ087229">
    <property type="protein sequence ID" value="KLT40770.1"/>
    <property type="molecule type" value="Genomic_DNA"/>
</dbReference>
<evidence type="ECO:0000256" key="4">
    <source>
        <dbReference type="ARBA" id="ARBA00023034"/>
    </source>
</evidence>
<dbReference type="Pfam" id="PF04118">
    <property type="entry name" value="Dopey_N"/>
    <property type="match status" value="1"/>
</dbReference>
<feature type="compositionally biased region" description="Polar residues" evidence="7">
    <location>
        <begin position="16"/>
        <end position="32"/>
    </location>
</feature>
<dbReference type="InterPro" id="IPR056457">
    <property type="entry name" value="DOP1_C"/>
</dbReference>
<evidence type="ECO:0000256" key="7">
    <source>
        <dbReference type="SAM" id="MobiDB-lite"/>
    </source>
</evidence>
<evidence type="ECO:0000256" key="6">
    <source>
        <dbReference type="ARBA" id="ARBA00046326"/>
    </source>
</evidence>
<accession>A0A0J0XI16</accession>
<dbReference type="InterPro" id="IPR016024">
    <property type="entry name" value="ARM-type_fold"/>
</dbReference>
<evidence type="ECO:0000256" key="5">
    <source>
        <dbReference type="ARBA" id="ARBA00023136"/>
    </source>
</evidence>
<dbReference type="STRING" id="879819.A0A0J0XI16"/>
<keyword evidence="12" id="KW-1185">Reference proteome</keyword>
<dbReference type="GO" id="GO:0005768">
    <property type="term" value="C:endosome"/>
    <property type="evidence" value="ECO:0007669"/>
    <property type="project" value="TreeGrafter"/>
</dbReference>
<comment type="similarity">
    <text evidence="6">Belongs to the DOP1 family.</text>
</comment>
<keyword evidence="5" id="KW-0472">Membrane</keyword>
<dbReference type="RefSeq" id="XP_018277261.1">
    <property type="nucleotide sequence ID" value="XM_018423766.1"/>
</dbReference>
<gene>
    <name evidence="11" type="ORF">CC85DRAFT_287184</name>
</gene>
<evidence type="ECO:0000259" key="9">
    <source>
        <dbReference type="Pfam" id="PF24597"/>
    </source>
</evidence>
<evidence type="ECO:0000313" key="11">
    <source>
        <dbReference type="EMBL" id="KLT40770.1"/>
    </source>
</evidence>
<evidence type="ECO:0000256" key="2">
    <source>
        <dbReference type="ARBA" id="ARBA00022448"/>
    </source>
</evidence>
<dbReference type="Pfam" id="PF24598">
    <property type="entry name" value="DOP1_C"/>
    <property type="match status" value="1"/>
</dbReference>
<keyword evidence="2" id="KW-0813">Transport</keyword>
<feature type="domain" description="DOP1-like middle TPR" evidence="9">
    <location>
        <begin position="402"/>
        <end position="580"/>
    </location>
</feature>
<reference evidence="11 12" key="1">
    <citation type="submission" date="2015-03" db="EMBL/GenBank/DDBJ databases">
        <title>Genomics and transcriptomics of the oil-accumulating basidiomycete yeast T. oleaginosus allow insights into substrate utilization and the diverse evolutionary trajectories of mating systems in fungi.</title>
        <authorList>
            <consortium name="DOE Joint Genome Institute"/>
            <person name="Kourist R."/>
            <person name="Kracht O."/>
            <person name="Bracharz F."/>
            <person name="Lipzen A."/>
            <person name="Nolan M."/>
            <person name="Ohm R."/>
            <person name="Grigoriev I."/>
            <person name="Sun S."/>
            <person name="Heitman J."/>
            <person name="Bruck T."/>
            <person name="Nowrousian M."/>
        </authorList>
    </citation>
    <scope>NUCLEOTIDE SEQUENCE [LARGE SCALE GENOMIC DNA]</scope>
    <source>
        <strain evidence="11 12">IBC0246</strain>
    </source>
</reference>
<dbReference type="Proteomes" id="UP000053611">
    <property type="component" value="Unassembled WGS sequence"/>
</dbReference>
<evidence type="ECO:0000313" key="12">
    <source>
        <dbReference type="Proteomes" id="UP000053611"/>
    </source>
</evidence>
<evidence type="ECO:0000259" key="8">
    <source>
        <dbReference type="Pfam" id="PF04118"/>
    </source>
</evidence>
<keyword evidence="3" id="KW-0653">Protein transport</keyword>
<protein>
    <submittedName>
        <fullName evidence="11">Putative cellular morphogenesis-related protein</fullName>
    </submittedName>
</protein>
<feature type="region of interest" description="Disordered" evidence="7">
    <location>
        <begin position="979"/>
        <end position="1000"/>
    </location>
</feature>
<dbReference type="PANTHER" id="PTHR14042">
    <property type="entry name" value="DOPEY-RELATED"/>
    <property type="match status" value="1"/>
</dbReference>
<organism evidence="11 12">
    <name type="scientific">Cutaneotrichosporon oleaginosum</name>
    <dbReference type="NCBI Taxonomy" id="879819"/>
    <lineage>
        <taxon>Eukaryota</taxon>
        <taxon>Fungi</taxon>
        <taxon>Dikarya</taxon>
        <taxon>Basidiomycota</taxon>
        <taxon>Agaricomycotina</taxon>
        <taxon>Tremellomycetes</taxon>
        <taxon>Trichosporonales</taxon>
        <taxon>Trichosporonaceae</taxon>
        <taxon>Cutaneotrichosporon</taxon>
    </lineage>
</organism>
<evidence type="ECO:0000256" key="3">
    <source>
        <dbReference type="ARBA" id="ARBA00022927"/>
    </source>
</evidence>
<dbReference type="GO" id="GO:0000139">
    <property type="term" value="C:Golgi membrane"/>
    <property type="evidence" value="ECO:0007669"/>
    <property type="project" value="UniProtKB-SubCell"/>
</dbReference>